<evidence type="ECO:0000313" key="2">
    <source>
        <dbReference type="EMBL" id="KAG6487512.1"/>
    </source>
</evidence>
<feature type="transmembrane region" description="Helical" evidence="1">
    <location>
        <begin position="500"/>
        <end position="523"/>
    </location>
</feature>
<dbReference type="OrthoDB" id="2356035at2759"/>
<dbReference type="Proteomes" id="UP000734854">
    <property type="component" value="Unassembled WGS sequence"/>
</dbReference>
<keyword evidence="3" id="KW-1185">Reference proteome</keyword>
<reference evidence="2 3" key="1">
    <citation type="submission" date="2020-08" db="EMBL/GenBank/DDBJ databases">
        <title>Plant Genome Project.</title>
        <authorList>
            <person name="Zhang R.-G."/>
        </authorList>
    </citation>
    <scope>NUCLEOTIDE SEQUENCE [LARGE SCALE GENOMIC DNA]</scope>
    <source>
        <tissue evidence="2">Rhizome</tissue>
    </source>
</reference>
<sequence>MIPFHVNNLDEIQWVDIVRRALEEELQCVDDDHPATISDVPKPLLCSKPEAYVPQMVALGPFHRHRQELHDMERYKIASAKRLQSLLPGANFHHIVNFFIKIELQIRAHYRRYLKFSGETLAWMMAVDVSFLLEFLRIFAVKNGEVLLGRTSSRLSHLVGCDRRTSAYNLLLCDVIMLENQIPLFLLHKVLELQHSSLQIAVEASFPVLIGFLKEVSPFKMLEISPWIDLGRYTHLLELLYHTVAPISEDHFETIEGDEMKSNQESIHFIKLFVKSTLEFISNRARTFILAVLKFLVTIPWRTMKSIPAMSIFTHPVEQLLFSQNDHTHPGPARDSNRMPLLEEIRIPSVTELTKAGIRFSATNGDISTIQFDAKSAVLNLPRISIDINAETVLRNLVAYETSIGSRPLLLSRYVELMNGIIDTAEDARLLSLAGVVSNHLKSDDEVAQLWNSMTRCVRLTRVENLDKVIEEVNRYYNGRWRVKMRKLMKNYVATAWECLALLVVVLFVLIASVQAFCVLFGCHPRYHGRRLL</sequence>
<proteinExistence type="predicted"/>
<keyword evidence="1" id="KW-0472">Membrane</keyword>
<dbReference type="InterPro" id="IPR004158">
    <property type="entry name" value="DUF247_pln"/>
</dbReference>
<comment type="caution">
    <text evidence="2">The sequence shown here is derived from an EMBL/GenBank/DDBJ whole genome shotgun (WGS) entry which is preliminary data.</text>
</comment>
<evidence type="ECO:0000313" key="3">
    <source>
        <dbReference type="Proteomes" id="UP000734854"/>
    </source>
</evidence>
<dbReference type="PANTHER" id="PTHR31549:SF23">
    <property type="entry name" value="OS03G0591600 PROTEIN"/>
    <property type="match status" value="1"/>
</dbReference>
<protein>
    <submittedName>
        <fullName evidence="2">Uncharacterized protein</fullName>
    </submittedName>
</protein>
<dbReference type="AlphaFoldDB" id="A0A8J5FGP4"/>
<name>A0A8J5FGP4_ZINOF</name>
<keyword evidence="1" id="KW-1133">Transmembrane helix</keyword>
<organism evidence="2 3">
    <name type="scientific">Zingiber officinale</name>
    <name type="common">Ginger</name>
    <name type="synonym">Amomum zingiber</name>
    <dbReference type="NCBI Taxonomy" id="94328"/>
    <lineage>
        <taxon>Eukaryota</taxon>
        <taxon>Viridiplantae</taxon>
        <taxon>Streptophyta</taxon>
        <taxon>Embryophyta</taxon>
        <taxon>Tracheophyta</taxon>
        <taxon>Spermatophyta</taxon>
        <taxon>Magnoliopsida</taxon>
        <taxon>Liliopsida</taxon>
        <taxon>Zingiberales</taxon>
        <taxon>Zingiberaceae</taxon>
        <taxon>Zingiber</taxon>
    </lineage>
</organism>
<dbReference type="PANTHER" id="PTHR31549">
    <property type="entry name" value="PROTEIN, PUTATIVE (DUF247)-RELATED-RELATED"/>
    <property type="match status" value="1"/>
</dbReference>
<accession>A0A8J5FGP4</accession>
<dbReference type="Pfam" id="PF03140">
    <property type="entry name" value="DUF247"/>
    <property type="match status" value="1"/>
</dbReference>
<evidence type="ECO:0000256" key="1">
    <source>
        <dbReference type="SAM" id="Phobius"/>
    </source>
</evidence>
<keyword evidence="1" id="KW-0812">Transmembrane</keyword>
<dbReference type="EMBL" id="JACMSC010000015">
    <property type="protein sequence ID" value="KAG6487512.1"/>
    <property type="molecule type" value="Genomic_DNA"/>
</dbReference>
<gene>
    <name evidence="2" type="ORF">ZIOFF_056099</name>
</gene>